<keyword evidence="3" id="KW-1185">Reference proteome</keyword>
<organism evidence="2 3">
    <name type="scientific">Candidatus Scalindua japonica</name>
    <dbReference type="NCBI Taxonomy" id="1284222"/>
    <lineage>
        <taxon>Bacteria</taxon>
        <taxon>Pseudomonadati</taxon>
        <taxon>Planctomycetota</taxon>
        <taxon>Candidatus Brocadiia</taxon>
        <taxon>Candidatus Brocadiales</taxon>
        <taxon>Candidatus Scalinduaceae</taxon>
        <taxon>Candidatus Scalindua</taxon>
    </lineage>
</organism>
<evidence type="ECO:0000256" key="1">
    <source>
        <dbReference type="SAM" id="Phobius"/>
    </source>
</evidence>
<evidence type="ECO:0000313" key="2">
    <source>
        <dbReference type="EMBL" id="GAX62902.1"/>
    </source>
</evidence>
<dbReference type="EMBL" id="BAOS01000045">
    <property type="protein sequence ID" value="GAX62902.1"/>
    <property type="molecule type" value="Genomic_DNA"/>
</dbReference>
<keyword evidence="1" id="KW-1133">Transmembrane helix</keyword>
<proteinExistence type="predicted"/>
<evidence type="ECO:0000313" key="3">
    <source>
        <dbReference type="Proteomes" id="UP000218542"/>
    </source>
</evidence>
<accession>A0A286U456</accession>
<protein>
    <submittedName>
        <fullName evidence="2">Amino acid permease</fullName>
    </submittedName>
</protein>
<reference evidence="3" key="1">
    <citation type="journal article" date="2017" name="Environ. Microbiol. Rep.">
        <title>Genetic Diversity of Marine Anaerobic Ammonium-Oxidizing Bacteria as Revealed by Genomic and Proteomic Analyses of 'Candidatus Scalindua japonica'.</title>
        <authorList>
            <person name="Oshiki M."/>
            <person name="Mizuto K."/>
            <person name="Kimura Z."/>
            <person name="Kindaichi T."/>
            <person name="Satoh H."/>
            <person name="Okabe S."/>
        </authorList>
    </citation>
    <scope>NUCLEOTIDE SEQUENCE [LARGE SCALE GENOMIC DNA]</scope>
    <source>
        <strain evidence="3">husup-a2</strain>
    </source>
</reference>
<keyword evidence="1" id="KW-0472">Membrane</keyword>
<feature type="transmembrane region" description="Helical" evidence="1">
    <location>
        <begin position="21"/>
        <end position="39"/>
    </location>
</feature>
<sequence>MTGPIPSQTRSIKARNNVMIVTLRPLLIILLVFLLRLIMVTNTTIVTANDNMPPRDSERNKAETIIIMANTNKPLPRI</sequence>
<name>A0A286U456_9BACT</name>
<gene>
    <name evidence="2" type="ORF">SCALIN_C45_0060</name>
</gene>
<dbReference type="Proteomes" id="UP000218542">
    <property type="component" value="Unassembled WGS sequence"/>
</dbReference>
<comment type="caution">
    <text evidence="2">The sequence shown here is derived from an EMBL/GenBank/DDBJ whole genome shotgun (WGS) entry which is preliminary data.</text>
</comment>
<keyword evidence="1" id="KW-0812">Transmembrane</keyword>
<dbReference type="AlphaFoldDB" id="A0A286U456"/>